<dbReference type="AlphaFoldDB" id="A0A835UZE3"/>
<feature type="compositionally biased region" description="Low complexity" evidence="1">
    <location>
        <begin position="69"/>
        <end position="81"/>
    </location>
</feature>
<protein>
    <submittedName>
        <fullName evidence="2">Uncharacterized protein</fullName>
    </submittedName>
</protein>
<evidence type="ECO:0000313" key="2">
    <source>
        <dbReference type="EMBL" id="KAG0478090.1"/>
    </source>
</evidence>
<evidence type="ECO:0000256" key="1">
    <source>
        <dbReference type="SAM" id="MobiDB-lite"/>
    </source>
</evidence>
<dbReference type="Proteomes" id="UP000639772">
    <property type="component" value="Chromosome 6"/>
</dbReference>
<organism evidence="2 3">
    <name type="scientific">Vanilla planifolia</name>
    <name type="common">Vanilla</name>
    <dbReference type="NCBI Taxonomy" id="51239"/>
    <lineage>
        <taxon>Eukaryota</taxon>
        <taxon>Viridiplantae</taxon>
        <taxon>Streptophyta</taxon>
        <taxon>Embryophyta</taxon>
        <taxon>Tracheophyta</taxon>
        <taxon>Spermatophyta</taxon>
        <taxon>Magnoliopsida</taxon>
        <taxon>Liliopsida</taxon>
        <taxon>Asparagales</taxon>
        <taxon>Orchidaceae</taxon>
        <taxon>Vanilloideae</taxon>
        <taxon>Vanilleae</taxon>
        <taxon>Vanilla</taxon>
    </lineage>
</organism>
<name>A0A835UZE3_VANPL</name>
<comment type="caution">
    <text evidence="2">The sequence shown here is derived from an EMBL/GenBank/DDBJ whole genome shotgun (WGS) entry which is preliminary data.</text>
</comment>
<dbReference type="EMBL" id="JADCNM010000006">
    <property type="protein sequence ID" value="KAG0478090.1"/>
    <property type="molecule type" value="Genomic_DNA"/>
</dbReference>
<proteinExistence type="predicted"/>
<reference evidence="2 3" key="1">
    <citation type="journal article" date="2020" name="Nat. Food">
        <title>A phased Vanilla planifolia genome enables genetic improvement of flavour and production.</title>
        <authorList>
            <person name="Hasing T."/>
            <person name="Tang H."/>
            <person name="Brym M."/>
            <person name="Khazi F."/>
            <person name="Huang T."/>
            <person name="Chambers A.H."/>
        </authorList>
    </citation>
    <scope>NUCLEOTIDE SEQUENCE [LARGE SCALE GENOMIC DNA]</scope>
    <source>
        <tissue evidence="2">Leaf</tissue>
    </source>
</reference>
<gene>
    <name evidence="2" type="ORF">HPP92_012809</name>
</gene>
<sequence length="124" mass="13349">MKHATITTSIIANGRTTKLTSDSDTVIENPATDEGLPPALPSHYTSEPAPAKIMSPVFTHNPHHHHRSGSSLSQTQSSSPSDWCLTSIPVNDVCLGIQTSFHTGKPTHQDHVVSTNPHLPPTHH</sequence>
<evidence type="ECO:0000313" key="3">
    <source>
        <dbReference type="Proteomes" id="UP000639772"/>
    </source>
</evidence>
<feature type="region of interest" description="Disordered" evidence="1">
    <location>
        <begin position="102"/>
        <end position="124"/>
    </location>
</feature>
<accession>A0A835UZE3</accession>
<feature type="region of interest" description="Disordered" evidence="1">
    <location>
        <begin position="25"/>
        <end position="82"/>
    </location>
</feature>